<protein>
    <recommendedName>
        <fullName evidence="1">DUF6598 domain-containing protein</fullName>
    </recommendedName>
</protein>
<dbReference type="Proteomes" id="UP001231189">
    <property type="component" value="Unassembled WGS sequence"/>
</dbReference>
<dbReference type="PANTHER" id="PTHR33065">
    <property type="entry name" value="OS07G0486400 PROTEIN"/>
    <property type="match status" value="1"/>
</dbReference>
<accession>A0AAD8RKJ9</accession>
<gene>
    <name evidence="2" type="ORF">QYE76_001083</name>
</gene>
<dbReference type="AlphaFoldDB" id="A0AAD8RKJ9"/>
<keyword evidence="3" id="KW-1185">Reference proteome</keyword>
<evidence type="ECO:0000313" key="2">
    <source>
        <dbReference type="EMBL" id="KAK1626768.1"/>
    </source>
</evidence>
<dbReference type="InterPro" id="IPR046533">
    <property type="entry name" value="DUF6598"/>
</dbReference>
<dbReference type="PANTHER" id="PTHR33065:SF55">
    <property type="entry name" value="DUF6598 DOMAIN-CONTAINING PROTEIN"/>
    <property type="match status" value="1"/>
</dbReference>
<proteinExistence type="predicted"/>
<dbReference type="Pfam" id="PF20241">
    <property type="entry name" value="DUF6598"/>
    <property type="match status" value="1"/>
</dbReference>
<comment type="caution">
    <text evidence="2">The sequence shown here is derived from an EMBL/GenBank/DDBJ whole genome shotgun (WGS) entry which is preliminary data.</text>
</comment>
<feature type="domain" description="DUF6598" evidence="1">
    <location>
        <begin position="34"/>
        <end position="104"/>
    </location>
</feature>
<organism evidence="2 3">
    <name type="scientific">Lolium multiflorum</name>
    <name type="common">Italian ryegrass</name>
    <name type="synonym">Lolium perenne subsp. multiflorum</name>
    <dbReference type="NCBI Taxonomy" id="4521"/>
    <lineage>
        <taxon>Eukaryota</taxon>
        <taxon>Viridiplantae</taxon>
        <taxon>Streptophyta</taxon>
        <taxon>Embryophyta</taxon>
        <taxon>Tracheophyta</taxon>
        <taxon>Spermatophyta</taxon>
        <taxon>Magnoliopsida</taxon>
        <taxon>Liliopsida</taxon>
        <taxon>Poales</taxon>
        <taxon>Poaceae</taxon>
        <taxon>BOP clade</taxon>
        <taxon>Pooideae</taxon>
        <taxon>Poodae</taxon>
        <taxon>Poeae</taxon>
        <taxon>Poeae Chloroplast Group 2 (Poeae type)</taxon>
        <taxon>Loliodinae</taxon>
        <taxon>Loliinae</taxon>
        <taxon>Lolium</taxon>
    </lineage>
</organism>
<reference evidence="2" key="1">
    <citation type="submission" date="2023-07" db="EMBL/GenBank/DDBJ databases">
        <title>A chromosome-level genome assembly of Lolium multiflorum.</title>
        <authorList>
            <person name="Chen Y."/>
            <person name="Copetti D."/>
            <person name="Kolliker R."/>
            <person name="Studer B."/>
        </authorList>
    </citation>
    <scope>NUCLEOTIDE SEQUENCE</scope>
    <source>
        <strain evidence="2">02402/16</strain>
        <tissue evidence="2">Leaf</tissue>
    </source>
</reference>
<dbReference type="EMBL" id="JAUUTY010000005">
    <property type="protein sequence ID" value="KAK1626768.1"/>
    <property type="molecule type" value="Genomic_DNA"/>
</dbReference>
<evidence type="ECO:0000259" key="1">
    <source>
        <dbReference type="Pfam" id="PF20241"/>
    </source>
</evidence>
<name>A0AAD8RKJ9_LOLMU</name>
<evidence type="ECO:0000313" key="3">
    <source>
        <dbReference type="Proteomes" id="UP001231189"/>
    </source>
</evidence>
<sequence>MTVYLFCFAIAAPVPPMRYTDSKYEDEFGLEDSANILSVGIVSSDVGFPLNIYGTVIARDSIDYKCIYLFQRGRDDCQPIKLKDEVLVLTGPGRGLVLVDFCCFSRITSLDLFE</sequence>